<evidence type="ECO:0000313" key="4">
    <source>
        <dbReference type="EMBL" id="KAE9338064.1"/>
    </source>
</evidence>
<comment type="caution">
    <text evidence="4">The sequence shown here is derived from an EMBL/GenBank/DDBJ whole genome shotgun (WGS) entry which is preliminary data.</text>
</comment>
<dbReference type="AlphaFoldDB" id="A0A6A4FFB6"/>
<dbReference type="EMBL" id="QXFV01000677">
    <property type="protein sequence ID" value="KAE9030894.1"/>
    <property type="molecule type" value="Genomic_DNA"/>
</dbReference>
<dbReference type="Proteomes" id="UP000429607">
    <property type="component" value="Unassembled WGS sequence"/>
</dbReference>
<protein>
    <recommendedName>
        <fullName evidence="8">RxLR effector protein</fullName>
    </recommendedName>
</protein>
<feature type="signal peptide" evidence="1">
    <location>
        <begin position="1"/>
        <end position="24"/>
    </location>
</feature>
<evidence type="ECO:0000256" key="1">
    <source>
        <dbReference type="SAM" id="SignalP"/>
    </source>
</evidence>
<dbReference type="Proteomes" id="UP000434957">
    <property type="component" value="Unassembled WGS sequence"/>
</dbReference>
<name>A0A6A4FFB6_9STRA</name>
<dbReference type="Proteomes" id="UP000435112">
    <property type="component" value="Unassembled WGS sequence"/>
</dbReference>
<proteinExistence type="predicted"/>
<feature type="chain" id="PRO_5036381362" description="RxLR effector protein" evidence="1">
    <location>
        <begin position="25"/>
        <end position="60"/>
    </location>
</feature>
<dbReference type="EMBL" id="QXFU01000668">
    <property type="protein sequence ID" value="KAE9025195.1"/>
    <property type="molecule type" value="Genomic_DNA"/>
</dbReference>
<evidence type="ECO:0000313" key="3">
    <source>
        <dbReference type="EMBL" id="KAE9030894.1"/>
    </source>
</evidence>
<evidence type="ECO:0000313" key="6">
    <source>
        <dbReference type="Proteomes" id="UP000434957"/>
    </source>
</evidence>
<reference evidence="4 6" key="1">
    <citation type="submission" date="2018-08" db="EMBL/GenBank/DDBJ databases">
        <title>Genomic investigation of the strawberry pathogen Phytophthora fragariae indicates pathogenicity is determined by transcriptional variation in three key races.</title>
        <authorList>
            <person name="Adams T.M."/>
            <person name="Armitage A.D."/>
            <person name="Sobczyk M.K."/>
            <person name="Bates H.J."/>
            <person name="Dunwell J.M."/>
            <person name="Nellist C.F."/>
            <person name="Harrison R.J."/>
        </authorList>
    </citation>
    <scope>NUCLEOTIDE SEQUENCE [LARGE SCALE GENOMIC DNA]</scope>
    <source>
        <strain evidence="3 5">SCRP249</strain>
        <strain evidence="2 7">SCRP324</strain>
        <strain evidence="4 6">SCRP333</strain>
    </source>
</reference>
<dbReference type="OrthoDB" id="128911at2759"/>
<sequence length="60" mass="6242">MTKFLLTCAIVFAAAAGSISAASALPVERGLRGESASLTGSAATANEEKICYVLFWPFQC</sequence>
<accession>A0A6A4FFB6</accession>
<keyword evidence="1" id="KW-0732">Signal</keyword>
<keyword evidence="6" id="KW-1185">Reference proteome</keyword>
<evidence type="ECO:0000313" key="7">
    <source>
        <dbReference type="Proteomes" id="UP000435112"/>
    </source>
</evidence>
<gene>
    <name evidence="3" type="ORF">PR001_g11139</name>
    <name evidence="2" type="ORF">PR002_g11251</name>
    <name evidence="4" type="ORF">PR003_g11705</name>
</gene>
<dbReference type="EMBL" id="QXFT01000679">
    <property type="protein sequence ID" value="KAE9338064.1"/>
    <property type="molecule type" value="Genomic_DNA"/>
</dbReference>
<evidence type="ECO:0000313" key="5">
    <source>
        <dbReference type="Proteomes" id="UP000429607"/>
    </source>
</evidence>
<evidence type="ECO:0000313" key="2">
    <source>
        <dbReference type="EMBL" id="KAE9025195.1"/>
    </source>
</evidence>
<evidence type="ECO:0008006" key="8">
    <source>
        <dbReference type="Google" id="ProtNLM"/>
    </source>
</evidence>
<organism evidence="4 6">
    <name type="scientific">Phytophthora rubi</name>
    <dbReference type="NCBI Taxonomy" id="129364"/>
    <lineage>
        <taxon>Eukaryota</taxon>
        <taxon>Sar</taxon>
        <taxon>Stramenopiles</taxon>
        <taxon>Oomycota</taxon>
        <taxon>Peronosporomycetes</taxon>
        <taxon>Peronosporales</taxon>
        <taxon>Peronosporaceae</taxon>
        <taxon>Phytophthora</taxon>
    </lineage>
</organism>